<evidence type="ECO:0000313" key="3">
    <source>
        <dbReference type="EMBL" id="NDV34038.1"/>
    </source>
</evidence>
<proteinExistence type="inferred from homology"/>
<dbReference type="EMBL" id="GIBP01005069">
    <property type="protein sequence ID" value="NDV34038.1"/>
    <property type="molecule type" value="Transcribed_RNA"/>
</dbReference>
<dbReference type="PIRSF" id="PIRSF000126">
    <property type="entry name" value="11-beta-HSD1"/>
    <property type="match status" value="1"/>
</dbReference>
<keyword evidence="2" id="KW-0560">Oxidoreductase</keyword>
<dbReference type="Pfam" id="PF00106">
    <property type="entry name" value="adh_short"/>
    <property type="match status" value="1"/>
</dbReference>
<evidence type="ECO:0000256" key="2">
    <source>
        <dbReference type="ARBA" id="ARBA00023002"/>
    </source>
</evidence>
<organism evidence="3">
    <name type="scientific">Arcella intermedia</name>
    <dbReference type="NCBI Taxonomy" id="1963864"/>
    <lineage>
        <taxon>Eukaryota</taxon>
        <taxon>Amoebozoa</taxon>
        <taxon>Tubulinea</taxon>
        <taxon>Elardia</taxon>
        <taxon>Arcellinida</taxon>
        <taxon>Sphaerothecina</taxon>
        <taxon>Arcellidae</taxon>
        <taxon>Arcella</taxon>
    </lineage>
</organism>
<accession>A0A6B2LBE4</accession>
<dbReference type="InterPro" id="IPR002347">
    <property type="entry name" value="SDR_fam"/>
</dbReference>
<dbReference type="PANTHER" id="PTHR43899:SF13">
    <property type="entry name" value="RH59310P"/>
    <property type="match status" value="1"/>
</dbReference>
<reference evidence="3" key="1">
    <citation type="journal article" date="2020" name="J. Eukaryot. Microbiol.">
        <title>De novo Sequencing, Assembly and Annotation of the Transcriptome for the Free-Living Testate Amoeba Arcella intermedia.</title>
        <authorList>
            <person name="Ribeiro G.M."/>
            <person name="Porfirio-Sousa A.L."/>
            <person name="Maurer-Alcala X.X."/>
            <person name="Katz L.A."/>
            <person name="Lahr D.J.G."/>
        </authorList>
    </citation>
    <scope>NUCLEOTIDE SEQUENCE</scope>
</reference>
<name>A0A6B2LBE4_9EUKA</name>
<dbReference type="PANTHER" id="PTHR43899">
    <property type="entry name" value="RH59310P"/>
    <property type="match status" value="1"/>
</dbReference>
<protein>
    <submittedName>
        <fullName evidence="3">Uncharacterized protein</fullName>
    </submittedName>
</protein>
<dbReference type="AlphaFoldDB" id="A0A6B2LBE4"/>
<sequence>MVVLVYMLSSTIGYSLLYRFVLPSADWSAFQGEWAFVSGSSYGIGAQFAESLAKRGLNIILCARTEHKLLEIEKNIKNLYPHIQTKILLADVLQDGWESVLDEVSHLNVSVIVNNVGGGNLDGTLKYYHEFSEEHHANILKLNLFSVQKVLSKFLPKLIQRHKGRIINISSMAYLLGYKMSLYGPSKGFVNTWTEQLNTEYEDFGIQAEVLMLGEVSTPAIGNKPADGFMVARPSQVTEKALDMFGYQIVYAPFWGHALVYWGCSTFVPHSVLRFSIRLLFAMEIGEDFKVGHEVIKKIRREEKEQL</sequence>
<dbReference type="InterPro" id="IPR036291">
    <property type="entry name" value="NAD(P)-bd_dom_sf"/>
</dbReference>
<dbReference type="PRINTS" id="PR00081">
    <property type="entry name" value="GDHRDH"/>
</dbReference>
<dbReference type="Gene3D" id="3.40.50.720">
    <property type="entry name" value="NAD(P)-binding Rossmann-like Domain"/>
    <property type="match status" value="1"/>
</dbReference>
<dbReference type="GO" id="GO:0016491">
    <property type="term" value="F:oxidoreductase activity"/>
    <property type="evidence" value="ECO:0007669"/>
    <property type="project" value="UniProtKB-KW"/>
</dbReference>
<dbReference type="SUPFAM" id="SSF51735">
    <property type="entry name" value="NAD(P)-binding Rossmann-fold domains"/>
    <property type="match status" value="1"/>
</dbReference>
<comment type="similarity">
    <text evidence="1">Belongs to the short-chain dehydrogenases/reductases (SDR) family.</text>
</comment>
<dbReference type="InterPro" id="IPR051019">
    <property type="entry name" value="VLCFA-Steroid_DH"/>
</dbReference>
<evidence type="ECO:0000256" key="1">
    <source>
        <dbReference type="ARBA" id="ARBA00006484"/>
    </source>
</evidence>